<evidence type="ECO:0000313" key="1">
    <source>
        <dbReference type="EMBL" id="JAH58948.1"/>
    </source>
</evidence>
<sequence>MQCGYVTVNMFMVFPNMHGQNVWLVHNFDSELLKHHKNSLWCTPCSVSWLQVIIHQCETADK</sequence>
<name>A0A0E9U1U7_ANGAN</name>
<proteinExistence type="predicted"/>
<accession>A0A0E9U1U7</accession>
<dbReference type="AlphaFoldDB" id="A0A0E9U1U7"/>
<organism evidence="1">
    <name type="scientific">Anguilla anguilla</name>
    <name type="common">European freshwater eel</name>
    <name type="synonym">Muraena anguilla</name>
    <dbReference type="NCBI Taxonomy" id="7936"/>
    <lineage>
        <taxon>Eukaryota</taxon>
        <taxon>Metazoa</taxon>
        <taxon>Chordata</taxon>
        <taxon>Craniata</taxon>
        <taxon>Vertebrata</taxon>
        <taxon>Euteleostomi</taxon>
        <taxon>Actinopterygii</taxon>
        <taxon>Neopterygii</taxon>
        <taxon>Teleostei</taxon>
        <taxon>Anguilliformes</taxon>
        <taxon>Anguillidae</taxon>
        <taxon>Anguilla</taxon>
    </lineage>
</organism>
<protein>
    <submittedName>
        <fullName evidence="1">Uncharacterized protein</fullName>
    </submittedName>
</protein>
<dbReference type="EMBL" id="GBXM01049629">
    <property type="protein sequence ID" value="JAH58948.1"/>
    <property type="molecule type" value="Transcribed_RNA"/>
</dbReference>
<reference evidence="1" key="2">
    <citation type="journal article" date="2015" name="Fish Shellfish Immunol.">
        <title>Early steps in the European eel (Anguilla anguilla)-Vibrio vulnificus interaction in the gills: Role of the RtxA13 toxin.</title>
        <authorList>
            <person name="Callol A."/>
            <person name="Pajuelo D."/>
            <person name="Ebbesson L."/>
            <person name="Teles M."/>
            <person name="MacKenzie S."/>
            <person name="Amaro C."/>
        </authorList>
    </citation>
    <scope>NUCLEOTIDE SEQUENCE</scope>
</reference>
<reference evidence="1" key="1">
    <citation type="submission" date="2014-11" db="EMBL/GenBank/DDBJ databases">
        <authorList>
            <person name="Amaro Gonzalez C."/>
        </authorList>
    </citation>
    <scope>NUCLEOTIDE SEQUENCE</scope>
</reference>